<evidence type="ECO:0000313" key="2">
    <source>
        <dbReference type="EMBL" id="KAJ0216989.1"/>
    </source>
</evidence>
<gene>
    <name evidence="2" type="ORF">LSAT_V11C300106290</name>
</gene>
<dbReference type="Proteomes" id="UP000235145">
    <property type="component" value="Unassembled WGS sequence"/>
</dbReference>
<dbReference type="AlphaFoldDB" id="A0A9R1W4H2"/>
<dbReference type="EMBL" id="NBSK02000003">
    <property type="protein sequence ID" value="KAJ0216989.1"/>
    <property type="molecule type" value="Genomic_DNA"/>
</dbReference>
<name>A0A9R1W4H2_LACSA</name>
<sequence>MVMGDQVPDVNNHIYHDDENGIEDFDFPDNDTLYNGEFQIGESSNPNLETCLIVDVNIFINEHTEDTNHAEDENQFVDEDTEVNIDFSEGQPHVTHDYVSPGGTLYWTPIVSDDFKPKVTSKFDSYGEAVAMYRNYALESGFDVSLGRVKKRKTGLLHIDIWYAIGKSNIITSCLEKVICTYLIQRENLIIHRKFSFKICQNKILVLRNLNCYISGRDAKFLVDKIIDRKKNVPSFTFEYDIVFVPFTGIDNHKKCVTFGVGLLSKEDGVSYEWLLRAFLKAFRKQPQLVISDQDVALKKAIDNVFPLAHHRLCMWHITKKLPNKMQPPIKNFESVFTL</sequence>
<comment type="caution">
    <text evidence="2">The sequence shown here is derived from an EMBL/GenBank/DDBJ whole genome shotgun (WGS) entry which is preliminary data.</text>
</comment>
<protein>
    <recommendedName>
        <fullName evidence="1">MULE transposase domain-containing protein</fullName>
    </recommendedName>
</protein>
<dbReference type="PANTHER" id="PTHR47718:SF12">
    <property type="entry name" value="PROTEIN FAR1-RELATED SEQUENCE"/>
    <property type="match status" value="1"/>
</dbReference>
<evidence type="ECO:0000259" key="1">
    <source>
        <dbReference type="Pfam" id="PF10551"/>
    </source>
</evidence>
<dbReference type="Pfam" id="PF10551">
    <property type="entry name" value="MULE"/>
    <property type="match status" value="1"/>
</dbReference>
<keyword evidence="3" id="KW-1185">Reference proteome</keyword>
<accession>A0A9R1W4H2</accession>
<dbReference type="PANTHER" id="PTHR47718">
    <property type="entry name" value="OS01G0519700 PROTEIN"/>
    <property type="match status" value="1"/>
</dbReference>
<feature type="domain" description="MULE transposase" evidence="1">
    <location>
        <begin position="238"/>
        <end position="321"/>
    </location>
</feature>
<evidence type="ECO:0000313" key="3">
    <source>
        <dbReference type="Proteomes" id="UP000235145"/>
    </source>
</evidence>
<organism evidence="2 3">
    <name type="scientific">Lactuca sativa</name>
    <name type="common">Garden lettuce</name>
    <dbReference type="NCBI Taxonomy" id="4236"/>
    <lineage>
        <taxon>Eukaryota</taxon>
        <taxon>Viridiplantae</taxon>
        <taxon>Streptophyta</taxon>
        <taxon>Embryophyta</taxon>
        <taxon>Tracheophyta</taxon>
        <taxon>Spermatophyta</taxon>
        <taxon>Magnoliopsida</taxon>
        <taxon>eudicotyledons</taxon>
        <taxon>Gunneridae</taxon>
        <taxon>Pentapetalae</taxon>
        <taxon>asterids</taxon>
        <taxon>campanulids</taxon>
        <taxon>Asterales</taxon>
        <taxon>Asteraceae</taxon>
        <taxon>Cichorioideae</taxon>
        <taxon>Cichorieae</taxon>
        <taxon>Lactucinae</taxon>
        <taxon>Lactuca</taxon>
    </lineage>
</organism>
<proteinExistence type="predicted"/>
<dbReference type="InterPro" id="IPR018289">
    <property type="entry name" value="MULE_transposase_dom"/>
</dbReference>
<reference evidence="2 3" key="1">
    <citation type="journal article" date="2017" name="Nat. Commun.">
        <title>Genome assembly with in vitro proximity ligation data and whole-genome triplication in lettuce.</title>
        <authorList>
            <person name="Reyes-Chin-Wo S."/>
            <person name="Wang Z."/>
            <person name="Yang X."/>
            <person name="Kozik A."/>
            <person name="Arikit S."/>
            <person name="Song C."/>
            <person name="Xia L."/>
            <person name="Froenicke L."/>
            <person name="Lavelle D.O."/>
            <person name="Truco M.J."/>
            <person name="Xia R."/>
            <person name="Zhu S."/>
            <person name="Xu C."/>
            <person name="Xu H."/>
            <person name="Xu X."/>
            <person name="Cox K."/>
            <person name="Korf I."/>
            <person name="Meyers B.C."/>
            <person name="Michelmore R.W."/>
        </authorList>
    </citation>
    <scope>NUCLEOTIDE SEQUENCE [LARGE SCALE GENOMIC DNA]</scope>
    <source>
        <strain evidence="3">cv. Salinas</strain>
        <tissue evidence="2">Seedlings</tissue>
    </source>
</reference>